<sequence length="523" mass="60381">MKFALKIIIAFVVHCSFAQNTITVEVIDTETNDPVAFPTVKFVGTSRGVVADYNGQFRLPMDKLKSITSIEISSMGFQPLVIAISSLSTKKMNTLRMLPSEETLDQVIVNASKKKLSAFKIVQKAVYSIQSNLALTPHSYIGYYRDYQICNDGEYYNLNEAIVEEFDNGILSNKLVDNKNKSALYKFNTNLNYKTDSLLAVSYDDTSKNIKNAKIISYGGNELSILNAHNPIRLFNQKSFSYVYKLKDEFLSNHDFKKSKKIKSNGETLVSITFTNKQDKTSISHLVKGEVNISLSDFAIHSFKYTVYDVDTSHILLNVDIEYRRSKHKMHLNYISVNNLFHGVLDNEVFREQEITYTPETKRFSIQFNKKINLRTLKLKNFSVLYDNKEIPLTNLSIIDDQNIVLEVAKNADIINPEVKQLFKKEAANNTFNIKKIKSEKIKVFIKKVKDIDNRRIYERNEKPVYQFREFFVQEVFENKHLSPNINYVDKLKHLSKSKLNTFENVDDYIINSPLMNRKLPSK</sequence>
<dbReference type="Pfam" id="PF13715">
    <property type="entry name" value="CarbopepD_reg_2"/>
    <property type="match status" value="1"/>
</dbReference>
<gene>
    <name evidence="2" type="ORF">T190423A01A_50077</name>
</gene>
<dbReference type="Proteomes" id="UP001497527">
    <property type="component" value="Unassembled WGS sequence"/>
</dbReference>
<protein>
    <recommendedName>
        <fullName evidence="4">Carboxypeptidase-like protein</fullName>
    </recommendedName>
</protein>
<evidence type="ECO:0000313" key="3">
    <source>
        <dbReference type="Proteomes" id="UP001497527"/>
    </source>
</evidence>
<keyword evidence="1" id="KW-0732">Signal</keyword>
<reference evidence="2 3" key="1">
    <citation type="submission" date="2024-05" db="EMBL/GenBank/DDBJ databases">
        <authorList>
            <person name="Duchaud E."/>
        </authorList>
    </citation>
    <scope>NUCLEOTIDE SEQUENCE [LARGE SCALE GENOMIC DNA]</scope>
    <source>
        <strain evidence="2">Ena-SAMPLE-TAB-13-05-2024-13:56:06:370-140308</strain>
    </source>
</reference>
<accession>A0ABM9PE16</accession>
<evidence type="ECO:0000256" key="1">
    <source>
        <dbReference type="SAM" id="SignalP"/>
    </source>
</evidence>
<name>A0ABM9PE16_9FLAO</name>
<dbReference type="SUPFAM" id="SSF49464">
    <property type="entry name" value="Carboxypeptidase regulatory domain-like"/>
    <property type="match status" value="1"/>
</dbReference>
<comment type="caution">
    <text evidence="2">The sequence shown here is derived from an EMBL/GenBank/DDBJ whole genome shotgun (WGS) entry which is preliminary data.</text>
</comment>
<keyword evidence="3" id="KW-1185">Reference proteome</keyword>
<feature type="signal peptide" evidence="1">
    <location>
        <begin position="1"/>
        <end position="18"/>
    </location>
</feature>
<feature type="chain" id="PRO_5046258420" description="Carboxypeptidase-like protein" evidence="1">
    <location>
        <begin position="19"/>
        <end position="523"/>
    </location>
</feature>
<evidence type="ECO:0000313" key="2">
    <source>
        <dbReference type="EMBL" id="CAL2103829.1"/>
    </source>
</evidence>
<dbReference type="RefSeq" id="WP_348718225.1">
    <property type="nucleotide sequence ID" value="NZ_CAXJIO010000014.1"/>
</dbReference>
<dbReference type="EMBL" id="CAXJIO010000014">
    <property type="protein sequence ID" value="CAL2103829.1"/>
    <property type="molecule type" value="Genomic_DNA"/>
</dbReference>
<proteinExistence type="predicted"/>
<evidence type="ECO:0008006" key="4">
    <source>
        <dbReference type="Google" id="ProtNLM"/>
    </source>
</evidence>
<dbReference type="InterPro" id="IPR008969">
    <property type="entry name" value="CarboxyPept-like_regulatory"/>
</dbReference>
<organism evidence="2 3">
    <name type="scientific">Tenacibaculum polynesiense</name>
    <dbReference type="NCBI Taxonomy" id="3137857"/>
    <lineage>
        <taxon>Bacteria</taxon>
        <taxon>Pseudomonadati</taxon>
        <taxon>Bacteroidota</taxon>
        <taxon>Flavobacteriia</taxon>
        <taxon>Flavobacteriales</taxon>
        <taxon>Flavobacteriaceae</taxon>
        <taxon>Tenacibaculum</taxon>
    </lineage>
</organism>